<dbReference type="InterPro" id="IPR003661">
    <property type="entry name" value="HisK_dim/P_dom"/>
</dbReference>
<evidence type="ECO:0000313" key="9">
    <source>
        <dbReference type="EMBL" id="XDO97005.1"/>
    </source>
</evidence>
<feature type="transmembrane region" description="Helical" evidence="6">
    <location>
        <begin position="21"/>
        <end position="43"/>
    </location>
</feature>
<dbReference type="SMART" id="SM00387">
    <property type="entry name" value="HATPase_c"/>
    <property type="match status" value="1"/>
</dbReference>
<dbReference type="InterPro" id="IPR011006">
    <property type="entry name" value="CheY-like_superfamily"/>
</dbReference>
<dbReference type="PROSITE" id="PS50109">
    <property type="entry name" value="HIS_KIN"/>
    <property type="match status" value="1"/>
</dbReference>
<keyword evidence="6" id="KW-1133">Transmembrane helix</keyword>
<evidence type="ECO:0000256" key="1">
    <source>
        <dbReference type="ARBA" id="ARBA00000085"/>
    </source>
</evidence>
<dbReference type="PROSITE" id="PS50110">
    <property type="entry name" value="RESPONSE_REGULATORY"/>
    <property type="match status" value="1"/>
</dbReference>
<feature type="domain" description="Response regulatory" evidence="8">
    <location>
        <begin position="476"/>
        <end position="595"/>
    </location>
</feature>
<evidence type="ECO:0000256" key="5">
    <source>
        <dbReference type="PROSITE-ProRule" id="PRU00169"/>
    </source>
</evidence>
<dbReference type="InterPro" id="IPR005467">
    <property type="entry name" value="His_kinase_dom"/>
</dbReference>
<protein>
    <recommendedName>
        <fullName evidence="2">histidine kinase</fullName>
        <ecNumber evidence="2">2.7.13.3</ecNumber>
    </recommendedName>
</protein>
<dbReference type="InterPro" id="IPR003594">
    <property type="entry name" value="HATPase_dom"/>
</dbReference>
<feature type="transmembrane region" description="Helical" evidence="6">
    <location>
        <begin position="136"/>
        <end position="158"/>
    </location>
</feature>
<feature type="transmembrane region" description="Helical" evidence="6">
    <location>
        <begin position="164"/>
        <end position="184"/>
    </location>
</feature>
<dbReference type="Gene3D" id="3.30.565.10">
    <property type="entry name" value="Histidine kinase-like ATPase, C-terminal domain"/>
    <property type="match status" value="1"/>
</dbReference>
<feature type="transmembrane region" description="Helical" evidence="6">
    <location>
        <begin position="113"/>
        <end position="129"/>
    </location>
</feature>
<reference evidence="9" key="1">
    <citation type="submission" date="2024-06" db="EMBL/GenBank/DDBJ databases">
        <title>Caulobacter inopinatus, sp. nov.</title>
        <authorList>
            <person name="Donachie S.P."/>
        </authorList>
    </citation>
    <scope>NUCLEOTIDE SEQUENCE</scope>
    <source>
        <strain evidence="9">73W</strain>
    </source>
</reference>
<keyword evidence="6" id="KW-0472">Membrane</keyword>
<dbReference type="SUPFAM" id="SSF55874">
    <property type="entry name" value="ATPase domain of HSP90 chaperone/DNA topoisomerase II/histidine kinase"/>
    <property type="match status" value="1"/>
</dbReference>
<feature type="modified residue" description="4-aspartylphosphate" evidence="5">
    <location>
        <position position="525"/>
    </location>
</feature>
<feature type="transmembrane region" description="Helical" evidence="6">
    <location>
        <begin position="89"/>
        <end position="107"/>
    </location>
</feature>
<accession>A0AB39KTR8</accession>
<sequence>MIQSLNPFRRPKDAPLPTQELATFYSPVVRTYLLAVAGYYSLITAVHAGVEKGSLLWLLVALSASAVAACLVAWKWVSKPNTRLWRLEIGALVGNAALFGNVLVYLQTHPLETHKLVYFVLMAMAFATSGPSRRVVYASVALSLGSMIALADMAGPGIGEQYQFIALAGAFAAIGMAALMRGAITREVRARLATEALNRQIEHELSRTEAWRRRAHELALREQAANRAKTEFLATITHELRTPLNGVLGMAQAMAHGPLDATQRARLETIRGSGHALLGLINTVLDISKIEAGRLELSETVFDLRAFTKELGDLYKALAKEKGLAFSLTLDDGGARWRLGDEARLRQVLSNLLSNALKFTEKGSVTATIVCAGDQMLCNVTDTGVGIAGDQAPRLFEKFVQADASTTRRFGGTGLGLAICKEIIGLMGGSIYFDSKPGEGSCFTFDTPLPVADPEEASKGRVEQASLSDAPLEDLRVLVADDNATNRLVIQTLLRQFGIECAMAEGGEDVLAAWDSERWDLILMDIHMPRMDGLTATRRIRAAEASKGRERTPIVAITASVLSHETQAYLAAGMDDYIAKPIDLDHLLTVIERVLSGQGAGQTAARA</sequence>
<dbReference type="AlphaFoldDB" id="A0AB39KTR8"/>
<dbReference type="PRINTS" id="PR00344">
    <property type="entry name" value="BCTRLSENSOR"/>
</dbReference>
<dbReference type="PANTHER" id="PTHR45339">
    <property type="entry name" value="HYBRID SIGNAL TRANSDUCTION HISTIDINE KINASE J"/>
    <property type="match status" value="1"/>
</dbReference>
<dbReference type="InterPro" id="IPR004358">
    <property type="entry name" value="Sig_transdc_His_kin-like_C"/>
</dbReference>
<keyword evidence="9" id="KW-0067">ATP-binding</keyword>
<dbReference type="EMBL" id="CP158375">
    <property type="protein sequence ID" value="XDO97005.1"/>
    <property type="molecule type" value="Genomic_DNA"/>
</dbReference>
<dbReference type="Pfam" id="PF00072">
    <property type="entry name" value="Response_reg"/>
    <property type="match status" value="1"/>
</dbReference>
<gene>
    <name evidence="9" type="ORF">ABOZ73_00840</name>
</gene>
<evidence type="ECO:0000256" key="3">
    <source>
        <dbReference type="ARBA" id="ARBA00022553"/>
    </source>
</evidence>
<dbReference type="GO" id="GO:0000155">
    <property type="term" value="F:phosphorelay sensor kinase activity"/>
    <property type="evidence" value="ECO:0007669"/>
    <property type="project" value="InterPro"/>
</dbReference>
<dbReference type="RefSeq" id="WP_369059938.1">
    <property type="nucleotide sequence ID" value="NZ_CP158375.1"/>
</dbReference>
<evidence type="ECO:0000256" key="4">
    <source>
        <dbReference type="ARBA" id="ARBA00023012"/>
    </source>
</evidence>
<dbReference type="CDD" id="cd16922">
    <property type="entry name" value="HATPase_EvgS-ArcB-TorS-like"/>
    <property type="match status" value="1"/>
</dbReference>
<dbReference type="SMART" id="SM00388">
    <property type="entry name" value="HisKA"/>
    <property type="match status" value="1"/>
</dbReference>
<dbReference type="SUPFAM" id="SSF52172">
    <property type="entry name" value="CheY-like"/>
    <property type="match status" value="1"/>
</dbReference>
<dbReference type="InterPro" id="IPR001789">
    <property type="entry name" value="Sig_transdc_resp-reg_receiver"/>
</dbReference>
<evidence type="ECO:0000256" key="2">
    <source>
        <dbReference type="ARBA" id="ARBA00012438"/>
    </source>
</evidence>
<dbReference type="PANTHER" id="PTHR45339:SF1">
    <property type="entry name" value="HYBRID SIGNAL TRANSDUCTION HISTIDINE KINASE J"/>
    <property type="match status" value="1"/>
</dbReference>
<dbReference type="Gene3D" id="1.10.287.130">
    <property type="match status" value="1"/>
</dbReference>
<keyword evidence="4" id="KW-0902">Two-component regulatory system</keyword>
<dbReference type="EC" id="2.7.13.3" evidence="2"/>
<proteinExistence type="predicted"/>
<dbReference type="Gene3D" id="3.40.50.2300">
    <property type="match status" value="1"/>
</dbReference>
<dbReference type="InterPro" id="IPR036097">
    <property type="entry name" value="HisK_dim/P_sf"/>
</dbReference>
<dbReference type="SMART" id="SM00448">
    <property type="entry name" value="REC"/>
    <property type="match status" value="1"/>
</dbReference>
<feature type="domain" description="Histidine kinase" evidence="7">
    <location>
        <begin position="235"/>
        <end position="451"/>
    </location>
</feature>
<dbReference type="InterPro" id="IPR036890">
    <property type="entry name" value="HATPase_C_sf"/>
</dbReference>
<evidence type="ECO:0000256" key="6">
    <source>
        <dbReference type="SAM" id="Phobius"/>
    </source>
</evidence>
<dbReference type="CDD" id="cd00082">
    <property type="entry name" value="HisKA"/>
    <property type="match status" value="1"/>
</dbReference>
<dbReference type="Pfam" id="PF00512">
    <property type="entry name" value="HisKA"/>
    <property type="match status" value="1"/>
</dbReference>
<organism evidence="9">
    <name type="scientific">Caulobacter sp. 73W</name>
    <dbReference type="NCBI Taxonomy" id="3161137"/>
    <lineage>
        <taxon>Bacteria</taxon>
        <taxon>Pseudomonadati</taxon>
        <taxon>Pseudomonadota</taxon>
        <taxon>Alphaproteobacteria</taxon>
        <taxon>Caulobacterales</taxon>
        <taxon>Caulobacteraceae</taxon>
        <taxon>Caulobacter</taxon>
    </lineage>
</organism>
<dbReference type="FunFam" id="3.30.565.10:FF:000010">
    <property type="entry name" value="Sensor histidine kinase RcsC"/>
    <property type="match status" value="1"/>
</dbReference>
<dbReference type="Pfam" id="PF02518">
    <property type="entry name" value="HATPase_c"/>
    <property type="match status" value="1"/>
</dbReference>
<keyword evidence="6" id="KW-0812">Transmembrane</keyword>
<dbReference type="GO" id="GO:0005524">
    <property type="term" value="F:ATP binding"/>
    <property type="evidence" value="ECO:0007669"/>
    <property type="project" value="UniProtKB-KW"/>
</dbReference>
<evidence type="ECO:0000259" key="8">
    <source>
        <dbReference type="PROSITE" id="PS50110"/>
    </source>
</evidence>
<keyword evidence="9" id="KW-0547">Nucleotide-binding</keyword>
<keyword evidence="3 5" id="KW-0597">Phosphoprotein</keyword>
<evidence type="ECO:0000259" key="7">
    <source>
        <dbReference type="PROSITE" id="PS50109"/>
    </source>
</evidence>
<dbReference type="SUPFAM" id="SSF47384">
    <property type="entry name" value="Homodimeric domain of signal transducing histidine kinase"/>
    <property type="match status" value="1"/>
</dbReference>
<feature type="transmembrane region" description="Helical" evidence="6">
    <location>
        <begin position="55"/>
        <end position="77"/>
    </location>
</feature>
<dbReference type="CDD" id="cd17546">
    <property type="entry name" value="REC_hyHK_CKI1_RcsC-like"/>
    <property type="match status" value="1"/>
</dbReference>
<comment type="catalytic activity">
    <reaction evidence="1">
        <text>ATP + protein L-histidine = ADP + protein N-phospho-L-histidine.</text>
        <dbReference type="EC" id="2.7.13.3"/>
    </reaction>
</comment>
<name>A0AB39KTR8_9CAUL</name>